<proteinExistence type="predicted"/>
<dbReference type="InterPro" id="IPR019861">
    <property type="entry name" value="PorP/SprF_Bacteroidetes"/>
</dbReference>
<dbReference type="Proteomes" id="UP000307244">
    <property type="component" value="Unassembled WGS sequence"/>
</dbReference>
<dbReference type="RefSeq" id="WP_136837258.1">
    <property type="nucleotide sequence ID" value="NZ_SWBQ01000005.1"/>
</dbReference>
<sequence length="336" mass="36974">MKSIINLSFLLLLSALCYGQENPRSTQYIFNNYLINPAITGIDNYTDVKLGYRNQWKGLEGAPVTQYISIHAPIGEDFVRSSVNSFSGRGDNPLSRSYVNSYTSAEPHHGVGVYALTDKAGRIRQTNINATYAYHLGLSYDLNLSVGVSGGVSSTSIDVASVFVDNSSDPLLSADYNNKIRPDVGGGIWLYSPRFFLGASAKQLLGYRSKTANKQTNLSAYQTTNFYITGGYKFFVDEDIAFIPSGLLSYWLSAPPTLDANLKIAYQDKFWIGGSFRNNDSFSALAGFNVASLINLSYSYDVTTSALRSVNNGTHEIVLGILLNNRYNVKCSTRQF</sequence>
<reference evidence="2 3" key="1">
    <citation type="submission" date="2019-04" db="EMBL/GenBank/DDBJ databases">
        <title>Pedobacter sp. RP-3-15 sp. nov., isolated from Arctic soil.</title>
        <authorList>
            <person name="Dahal R.H."/>
            <person name="Kim D.-U."/>
        </authorList>
    </citation>
    <scope>NUCLEOTIDE SEQUENCE [LARGE SCALE GENOMIC DNA]</scope>
    <source>
        <strain evidence="2 3">RP-3-15</strain>
    </source>
</reference>
<dbReference type="AlphaFoldDB" id="A0A4U1CC15"/>
<evidence type="ECO:0000256" key="1">
    <source>
        <dbReference type="SAM" id="SignalP"/>
    </source>
</evidence>
<dbReference type="EMBL" id="SWBQ01000005">
    <property type="protein sequence ID" value="TKC04265.1"/>
    <property type="molecule type" value="Genomic_DNA"/>
</dbReference>
<name>A0A4U1CC15_9SPHI</name>
<dbReference type="NCBIfam" id="TIGR03519">
    <property type="entry name" value="T9SS_PorP_fam"/>
    <property type="match status" value="1"/>
</dbReference>
<organism evidence="2 3">
    <name type="scientific">Pedobacter frigoris</name>
    <dbReference type="NCBI Taxonomy" id="2571272"/>
    <lineage>
        <taxon>Bacteria</taxon>
        <taxon>Pseudomonadati</taxon>
        <taxon>Bacteroidota</taxon>
        <taxon>Sphingobacteriia</taxon>
        <taxon>Sphingobacteriales</taxon>
        <taxon>Sphingobacteriaceae</taxon>
        <taxon>Pedobacter</taxon>
    </lineage>
</organism>
<accession>A0A4U1CC15</accession>
<evidence type="ECO:0000313" key="2">
    <source>
        <dbReference type="EMBL" id="TKC04265.1"/>
    </source>
</evidence>
<protein>
    <submittedName>
        <fullName evidence="2">Type IX secretion system membrane protein PorP/SprF</fullName>
    </submittedName>
</protein>
<dbReference type="OrthoDB" id="1493187at2"/>
<keyword evidence="3" id="KW-1185">Reference proteome</keyword>
<feature type="signal peptide" evidence="1">
    <location>
        <begin position="1"/>
        <end position="19"/>
    </location>
</feature>
<comment type="caution">
    <text evidence="2">The sequence shown here is derived from an EMBL/GenBank/DDBJ whole genome shotgun (WGS) entry which is preliminary data.</text>
</comment>
<keyword evidence="1" id="KW-0732">Signal</keyword>
<feature type="chain" id="PRO_5021024537" evidence="1">
    <location>
        <begin position="20"/>
        <end position="336"/>
    </location>
</feature>
<evidence type="ECO:0000313" key="3">
    <source>
        <dbReference type="Proteomes" id="UP000307244"/>
    </source>
</evidence>
<dbReference type="Pfam" id="PF11751">
    <property type="entry name" value="PorP_SprF"/>
    <property type="match status" value="1"/>
</dbReference>
<gene>
    <name evidence="2" type="ORF">FA047_16870</name>
</gene>